<protein>
    <submittedName>
        <fullName evidence="2">Uncharacterized protein</fullName>
    </submittedName>
</protein>
<accession>A0A2K5Q5V7</accession>
<reference evidence="2" key="1">
    <citation type="submission" date="2025-08" db="UniProtKB">
        <authorList>
            <consortium name="Ensembl"/>
        </authorList>
    </citation>
    <scope>IDENTIFICATION</scope>
</reference>
<organism evidence="2 3">
    <name type="scientific">Cebus imitator</name>
    <name type="common">Panamanian white-faced capuchin</name>
    <name type="synonym">Cebus capucinus imitator</name>
    <dbReference type="NCBI Taxonomy" id="2715852"/>
    <lineage>
        <taxon>Eukaryota</taxon>
        <taxon>Metazoa</taxon>
        <taxon>Chordata</taxon>
        <taxon>Craniata</taxon>
        <taxon>Vertebrata</taxon>
        <taxon>Euteleostomi</taxon>
        <taxon>Mammalia</taxon>
        <taxon>Eutheria</taxon>
        <taxon>Euarchontoglires</taxon>
        <taxon>Primates</taxon>
        <taxon>Haplorrhini</taxon>
        <taxon>Platyrrhini</taxon>
        <taxon>Cebidae</taxon>
        <taxon>Cebinae</taxon>
        <taxon>Cebus</taxon>
    </lineage>
</organism>
<reference evidence="2" key="2">
    <citation type="submission" date="2025-09" db="UniProtKB">
        <authorList>
            <consortium name="Ensembl"/>
        </authorList>
    </citation>
    <scope>IDENTIFICATION</scope>
</reference>
<dbReference type="Proteomes" id="UP000233040">
    <property type="component" value="Unassembled WGS sequence"/>
</dbReference>
<feature type="region of interest" description="Disordered" evidence="1">
    <location>
        <begin position="1"/>
        <end position="25"/>
    </location>
</feature>
<proteinExistence type="predicted"/>
<evidence type="ECO:0000256" key="1">
    <source>
        <dbReference type="SAM" id="MobiDB-lite"/>
    </source>
</evidence>
<evidence type="ECO:0000313" key="3">
    <source>
        <dbReference type="Proteomes" id="UP000233040"/>
    </source>
</evidence>
<dbReference type="Ensembl" id="ENSCCAT00000028659.1">
    <property type="protein sequence ID" value="ENSCCAP00000011257.1"/>
    <property type="gene ID" value="ENSCCAG00000023386.1"/>
</dbReference>
<dbReference type="OMA" id="ACACWQS"/>
<keyword evidence="3" id="KW-1185">Reference proteome</keyword>
<sequence>MEALAKVNFPRKSFRPEDAGRGSGSQVGFCIPPPCQNFSPQRKENRACACWQSTGPAPKNPMCARLKVGRPQASRRKLKETGLC</sequence>
<dbReference type="AlphaFoldDB" id="A0A2K5Q5V7"/>
<dbReference type="GeneTree" id="ENSGT00900000143576"/>
<name>A0A2K5Q5V7_CEBIM</name>
<evidence type="ECO:0000313" key="2">
    <source>
        <dbReference type="Ensembl" id="ENSCCAP00000011257.1"/>
    </source>
</evidence>